<reference evidence="3" key="1">
    <citation type="submission" date="2016-10" db="EMBL/GenBank/DDBJ databases">
        <authorList>
            <person name="Varghese N."/>
            <person name="Submissions S."/>
        </authorList>
    </citation>
    <scope>NUCLEOTIDE SEQUENCE [LARGE SCALE GENOMIC DNA]</scope>
    <source>
        <strain evidence="3">DSM 21580</strain>
    </source>
</reference>
<name>A0A1H6B7C7_9FLAO</name>
<organism evidence="2 3">
    <name type="scientific">Halpernia humi</name>
    <dbReference type="NCBI Taxonomy" id="493375"/>
    <lineage>
        <taxon>Bacteria</taxon>
        <taxon>Pseudomonadati</taxon>
        <taxon>Bacteroidota</taxon>
        <taxon>Flavobacteriia</taxon>
        <taxon>Flavobacteriales</taxon>
        <taxon>Weeksellaceae</taxon>
        <taxon>Chryseobacterium group</taxon>
        <taxon>Halpernia</taxon>
    </lineage>
</organism>
<protein>
    <submittedName>
        <fullName evidence="2">FixH protein</fullName>
    </submittedName>
</protein>
<dbReference type="Proteomes" id="UP000236738">
    <property type="component" value="Unassembled WGS sequence"/>
</dbReference>
<dbReference type="InterPro" id="IPR008620">
    <property type="entry name" value="FixH"/>
</dbReference>
<evidence type="ECO:0000256" key="1">
    <source>
        <dbReference type="SAM" id="Phobius"/>
    </source>
</evidence>
<dbReference type="Pfam" id="PF05751">
    <property type="entry name" value="FixH"/>
    <property type="match status" value="1"/>
</dbReference>
<keyword evidence="1" id="KW-0472">Membrane</keyword>
<evidence type="ECO:0000313" key="3">
    <source>
        <dbReference type="Proteomes" id="UP000236738"/>
    </source>
</evidence>
<keyword evidence="1" id="KW-0812">Transmembrane</keyword>
<dbReference type="OrthoDB" id="1272486at2"/>
<gene>
    <name evidence="2" type="ORF">SAMN05421847_2779</name>
</gene>
<keyword evidence="1" id="KW-1133">Transmembrane helix</keyword>
<dbReference type="EMBL" id="FNUS01000007">
    <property type="protein sequence ID" value="SEG56751.1"/>
    <property type="molecule type" value="Genomic_DNA"/>
</dbReference>
<dbReference type="AlphaFoldDB" id="A0A1H6B7C7"/>
<keyword evidence="3" id="KW-1185">Reference proteome</keyword>
<evidence type="ECO:0000313" key="2">
    <source>
        <dbReference type="EMBL" id="SEG56751.1"/>
    </source>
</evidence>
<sequence length="189" mass="22346">MKNNAAVRGFVIAVLAVVFAFTIYFLYLAKKNYYVVDNPSQKNYYFKINNGEENVVAAGQSVRVKIKKGSNNIAVFDEAKKPLYDSTFQVKKIRGLINIAHEDYYIYRQYYGYNLNKDSLLRSQDIIEIDGKRYFGGAKHFNKLYTDDFYYNVDEDYDKIIKNIATVESRTKIFRKQDFINYYRSIYKF</sequence>
<dbReference type="RefSeq" id="WP_103914613.1">
    <property type="nucleotide sequence ID" value="NZ_FNUS01000007.1"/>
</dbReference>
<proteinExistence type="predicted"/>
<feature type="transmembrane region" description="Helical" evidence="1">
    <location>
        <begin position="6"/>
        <end position="27"/>
    </location>
</feature>
<accession>A0A1H6B7C7</accession>